<dbReference type="AlphaFoldDB" id="A0AAF0DK27"/>
<gene>
    <name evidence="2" type="ORF">PRK78_004530</name>
</gene>
<reference evidence="2" key="1">
    <citation type="submission" date="2023-03" db="EMBL/GenBank/DDBJ databases">
        <title>Emydomyces testavorans Genome Sequence.</title>
        <authorList>
            <person name="Hoyer L."/>
        </authorList>
    </citation>
    <scope>NUCLEOTIDE SEQUENCE</scope>
    <source>
        <strain evidence="2">16-2883</strain>
    </source>
</reference>
<proteinExistence type="predicted"/>
<organism evidence="2 3">
    <name type="scientific">Emydomyces testavorans</name>
    <dbReference type="NCBI Taxonomy" id="2070801"/>
    <lineage>
        <taxon>Eukaryota</taxon>
        <taxon>Fungi</taxon>
        <taxon>Dikarya</taxon>
        <taxon>Ascomycota</taxon>
        <taxon>Pezizomycotina</taxon>
        <taxon>Eurotiomycetes</taxon>
        <taxon>Eurotiomycetidae</taxon>
        <taxon>Onygenales</taxon>
        <taxon>Nannizziopsiaceae</taxon>
        <taxon>Emydomyces</taxon>
    </lineage>
</organism>
<feature type="region of interest" description="Disordered" evidence="1">
    <location>
        <begin position="136"/>
        <end position="169"/>
    </location>
</feature>
<dbReference type="EMBL" id="CP120628">
    <property type="protein sequence ID" value="WEW59062.1"/>
    <property type="molecule type" value="Genomic_DNA"/>
</dbReference>
<accession>A0AAF0DK27</accession>
<evidence type="ECO:0000313" key="3">
    <source>
        <dbReference type="Proteomes" id="UP001219355"/>
    </source>
</evidence>
<protein>
    <submittedName>
        <fullName evidence="2">Uncharacterized protein</fullName>
    </submittedName>
</protein>
<evidence type="ECO:0000313" key="2">
    <source>
        <dbReference type="EMBL" id="WEW59062.1"/>
    </source>
</evidence>
<name>A0AAF0DK27_9EURO</name>
<feature type="compositionally biased region" description="Basic and acidic residues" evidence="1">
    <location>
        <begin position="148"/>
        <end position="167"/>
    </location>
</feature>
<dbReference type="Proteomes" id="UP001219355">
    <property type="component" value="Chromosome 2"/>
</dbReference>
<sequence>MIYLLAGPPVAWLAIGASIVDDFVFRLHFRAVLSALLALGAWIDDAANGMLANGVLKGDDSTHREELARGYLVGVGFRKRRISVSQMLKSWNDAGREKLPVDRQTVCESGETQLQGTEWLLRQALRPVMPARRMKSSAYRHWNQHSRHPIDGRDEERDSKSHREVSKDTVTAKNSLARWLSPADLQHLEGMYAKQLLSFGFLRILPPELLQDVIR</sequence>
<evidence type="ECO:0000256" key="1">
    <source>
        <dbReference type="SAM" id="MobiDB-lite"/>
    </source>
</evidence>
<keyword evidence="3" id="KW-1185">Reference proteome</keyword>